<dbReference type="InterPro" id="IPR009003">
    <property type="entry name" value="Peptidase_S1_PA"/>
</dbReference>
<comment type="caution">
    <text evidence="4">The sequence shown here is derived from an EMBL/GenBank/DDBJ whole genome shotgun (WGS) entry which is preliminary data.</text>
</comment>
<dbReference type="Gene3D" id="2.30.42.10">
    <property type="match status" value="1"/>
</dbReference>
<dbReference type="Pfam" id="PF17820">
    <property type="entry name" value="PDZ_6"/>
    <property type="match status" value="1"/>
</dbReference>
<keyword evidence="2" id="KW-0378">Hydrolase</keyword>
<evidence type="ECO:0000313" key="5">
    <source>
        <dbReference type="Proteomes" id="UP000177947"/>
    </source>
</evidence>
<evidence type="ECO:0000259" key="3">
    <source>
        <dbReference type="SMART" id="SM00228"/>
    </source>
</evidence>
<proteinExistence type="predicted"/>
<dbReference type="GO" id="GO:0004252">
    <property type="term" value="F:serine-type endopeptidase activity"/>
    <property type="evidence" value="ECO:0007669"/>
    <property type="project" value="InterPro"/>
</dbReference>
<dbReference type="Pfam" id="PF13365">
    <property type="entry name" value="Trypsin_2"/>
    <property type="match status" value="1"/>
</dbReference>
<evidence type="ECO:0000313" key="4">
    <source>
        <dbReference type="EMBL" id="OGD38466.1"/>
    </source>
</evidence>
<dbReference type="SUPFAM" id="SSF50494">
    <property type="entry name" value="Trypsin-like serine proteases"/>
    <property type="match status" value="1"/>
</dbReference>
<accession>A0A1F5C6H1</accession>
<evidence type="ECO:0000256" key="1">
    <source>
        <dbReference type="ARBA" id="ARBA00022670"/>
    </source>
</evidence>
<organism evidence="4 5">
    <name type="scientific">Candidatus Azambacteria bacterium RIFCSPLOWO2_01_FULL_37_9</name>
    <dbReference type="NCBI Taxonomy" id="1797297"/>
    <lineage>
        <taxon>Bacteria</taxon>
        <taxon>Candidatus Azamiibacteriota</taxon>
    </lineage>
</organism>
<dbReference type="Proteomes" id="UP000177947">
    <property type="component" value="Unassembled WGS sequence"/>
</dbReference>
<name>A0A1F5C6H1_9BACT</name>
<dbReference type="SMART" id="SM00228">
    <property type="entry name" value="PDZ"/>
    <property type="match status" value="1"/>
</dbReference>
<dbReference type="InterPro" id="IPR001478">
    <property type="entry name" value="PDZ"/>
</dbReference>
<evidence type="ECO:0000256" key="2">
    <source>
        <dbReference type="ARBA" id="ARBA00022801"/>
    </source>
</evidence>
<dbReference type="InterPro" id="IPR041489">
    <property type="entry name" value="PDZ_6"/>
</dbReference>
<dbReference type="PANTHER" id="PTHR43343:SF3">
    <property type="entry name" value="PROTEASE DO-LIKE 8, CHLOROPLASTIC"/>
    <property type="match status" value="1"/>
</dbReference>
<dbReference type="PANTHER" id="PTHR43343">
    <property type="entry name" value="PEPTIDASE S12"/>
    <property type="match status" value="1"/>
</dbReference>
<feature type="domain" description="PDZ" evidence="3">
    <location>
        <begin position="262"/>
        <end position="331"/>
    </location>
</feature>
<dbReference type="EMBL" id="MEYQ01000043">
    <property type="protein sequence ID" value="OGD38466.1"/>
    <property type="molecule type" value="Genomic_DNA"/>
</dbReference>
<dbReference type="PRINTS" id="PR00834">
    <property type="entry name" value="PROTEASES2C"/>
</dbReference>
<sequence>MPKSQEEKIVIDIVKKIIPSVVSISIVKNIEDHLEGEYSPFNFFHLPEKNMTHKHRVHIGGGSGFFISKDGLILTNRHVVVDPNAEYTVITSRNQKYRARVLARDEINDIAIIKIKENGFIPLEMGDSYSLKLGQTVLAIGNALGQFQNTVSKGVISGLARYIFAATAPDEEMQNLRGLIQTDAAINPGNSGGPLIDLDGKVIGINAAIVWGAQNIGFSIPINNAKKDLNDLIKYGRIRQPFLGVRYIQITKDIQELKKIAVNYGALILKEHLPHDLAIVKESPADKAGIKEGDIILEYNGKKITEKDTLQDFIQKSQVGDTITLKILRGMKERVLKTVLGERNPSPQKH</sequence>
<reference evidence="4 5" key="1">
    <citation type="journal article" date="2016" name="Nat. Commun.">
        <title>Thousands of microbial genomes shed light on interconnected biogeochemical processes in an aquifer system.</title>
        <authorList>
            <person name="Anantharaman K."/>
            <person name="Brown C.T."/>
            <person name="Hug L.A."/>
            <person name="Sharon I."/>
            <person name="Castelle C.J."/>
            <person name="Probst A.J."/>
            <person name="Thomas B.C."/>
            <person name="Singh A."/>
            <person name="Wilkins M.J."/>
            <person name="Karaoz U."/>
            <person name="Brodie E.L."/>
            <person name="Williams K.H."/>
            <person name="Hubbard S.S."/>
            <person name="Banfield J.F."/>
        </authorList>
    </citation>
    <scope>NUCLEOTIDE SEQUENCE [LARGE SCALE GENOMIC DNA]</scope>
</reference>
<dbReference type="GO" id="GO:0006508">
    <property type="term" value="P:proteolysis"/>
    <property type="evidence" value="ECO:0007669"/>
    <property type="project" value="UniProtKB-KW"/>
</dbReference>
<keyword evidence="1" id="KW-0645">Protease</keyword>
<dbReference type="InterPro" id="IPR036034">
    <property type="entry name" value="PDZ_sf"/>
</dbReference>
<dbReference type="SUPFAM" id="SSF50156">
    <property type="entry name" value="PDZ domain-like"/>
    <property type="match status" value="1"/>
</dbReference>
<dbReference type="AlphaFoldDB" id="A0A1F5C6H1"/>
<gene>
    <name evidence="4" type="ORF">A2907_02760</name>
</gene>
<dbReference type="InterPro" id="IPR001940">
    <property type="entry name" value="Peptidase_S1C"/>
</dbReference>
<dbReference type="Gene3D" id="2.40.10.120">
    <property type="match status" value="1"/>
</dbReference>
<protein>
    <recommendedName>
        <fullName evidence="3">PDZ domain-containing protein</fullName>
    </recommendedName>
</protein>
<dbReference type="InterPro" id="IPR051201">
    <property type="entry name" value="Chloro_Bact_Ser_Proteases"/>
</dbReference>